<feature type="transmembrane region" description="Helical" evidence="8">
    <location>
        <begin position="45"/>
        <end position="62"/>
    </location>
</feature>
<dbReference type="NCBIfam" id="TIGR00546">
    <property type="entry name" value="lnt"/>
    <property type="match status" value="1"/>
</dbReference>
<comment type="catalytic activity">
    <reaction evidence="8">
        <text>N-terminal S-1,2-diacyl-sn-glyceryl-L-cysteinyl-[lipoprotein] + a glycerophospholipid = N-acyl-S-1,2-diacyl-sn-glyceryl-L-cysteinyl-[lipoprotein] + a 2-acyl-sn-glycero-3-phospholipid + H(+)</text>
        <dbReference type="Rhea" id="RHEA:48228"/>
        <dbReference type="Rhea" id="RHEA-COMP:14681"/>
        <dbReference type="Rhea" id="RHEA-COMP:14684"/>
        <dbReference type="ChEBI" id="CHEBI:15378"/>
        <dbReference type="ChEBI" id="CHEBI:136912"/>
        <dbReference type="ChEBI" id="CHEBI:140656"/>
        <dbReference type="ChEBI" id="CHEBI:140657"/>
        <dbReference type="ChEBI" id="CHEBI:140660"/>
        <dbReference type="EC" id="2.3.1.269"/>
    </reaction>
</comment>
<keyword evidence="3 8" id="KW-0808">Transferase</keyword>
<keyword evidence="5 8" id="KW-1133">Transmembrane helix</keyword>
<evidence type="ECO:0000256" key="7">
    <source>
        <dbReference type="ARBA" id="ARBA00023315"/>
    </source>
</evidence>
<keyword evidence="4 8" id="KW-0812">Transmembrane</keyword>
<dbReference type="CDD" id="cd07571">
    <property type="entry name" value="ALP_N-acyl_transferase"/>
    <property type="match status" value="1"/>
</dbReference>
<proteinExistence type="inferred from homology"/>
<comment type="similarity">
    <text evidence="8">Belongs to the CN hydrolase family. Apolipoprotein N-acyltransferase subfamily.</text>
</comment>
<reference evidence="10 11" key="1">
    <citation type="submission" date="2024-02" db="EMBL/GenBank/DDBJ databases">
        <title>Janibacter sp. nov., isolated from gut of marine sandworm.</title>
        <authorList>
            <person name="Kim B."/>
            <person name="Jun M.O."/>
            <person name="Shin N.-R."/>
        </authorList>
    </citation>
    <scope>NUCLEOTIDE SEQUENCE [LARGE SCALE GENOMIC DNA]</scope>
    <source>
        <strain evidence="10 11">A1S7</strain>
    </source>
</reference>
<feature type="transmembrane region" description="Helical" evidence="8">
    <location>
        <begin position="94"/>
        <end position="119"/>
    </location>
</feature>
<comment type="subcellular location">
    <subcellularLocation>
        <location evidence="1 8">Cell membrane</location>
        <topology evidence="1 8">Multi-pass membrane protein</topology>
    </subcellularLocation>
</comment>
<evidence type="ECO:0000256" key="6">
    <source>
        <dbReference type="ARBA" id="ARBA00023136"/>
    </source>
</evidence>
<sequence>MTVSFGSADTVWQRRSATSRGLAPATALMVTAAIFWWLALPPRGWWVLLPLGVAAFMLALAGRPLRERLWLGALGGVIHYGIALRWLTDFTVPGYLAAVALETAMLVLVAAVSLGIPAPPSPSTRRHGRRGWWLTTPAALVLLDAVQNRFPLGGFPLPSLGFSQVDGPFLGAAPVGGPLLVTGLAALTGAAVTALVLGSNRTRAVAAVSAVLAITMPPALPDTPGTASSGTLDAVIVQGGGARGVHVIQSVDATAEHLQAAQAITGSPDLVLMPESIAHVDGPIGRTPVGARFADLARRLGTNLVVGTTEAEGQDRFRNASVLWGPEGNLLGRYEKHHRVPFGEYLPMRDVVESLSDLTRLVPRDAIAGQGPAVLQPRGIPPLGIIISYETFFSDRVAAAVRAGGQLVLAPTSASSFTGEVVPAIEVAASRLRAREFGRTVLQAAPTGYSAIIQPDGAVTELSGLGTRELLMASVPLRTGLTPYARVGDIPVLVLALLTLVAPVCVRAIRRRVV</sequence>
<dbReference type="InterPro" id="IPR004563">
    <property type="entry name" value="Apolipo_AcylTrfase"/>
</dbReference>
<comment type="pathway">
    <text evidence="8">Protein modification; lipoprotein biosynthesis (N-acyl transfer).</text>
</comment>
<feature type="domain" description="CN hydrolase" evidence="9">
    <location>
        <begin position="232"/>
        <end position="477"/>
    </location>
</feature>
<evidence type="ECO:0000256" key="4">
    <source>
        <dbReference type="ARBA" id="ARBA00022692"/>
    </source>
</evidence>
<feature type="transmembrane region" description="Helical" evidence="8">
    <location>
        <begin position="131"/>
        <end position="150"/>
    </location>
</feature>
<keyword evidence="7 8" id="KW-0012">Acyltransferase</keyword>
<dbReference type="InterPro" id="IPR003010">
    <property type="entry name" value="C-N_Hydrolase"/>
</dbReference>
<evidence type="ECO:0000259" key="9">
    <source>
        <dbReference type="PROSITE" id="PS50263"/>
    </source>
</evidence>
<organism evidence="10 11">
    <name type="scientific">Janibacter alittae</name>
    <dbReference type="NCBI Taxonomy" id="3115209"/>
    <lineage>
        <taxon>Bacteria</taxon>
        <taxon>Bacillati</taxon>
        <taxon>Actinomycetota</taxon>
        <taxon>Actinomycetes</taxon>
        <taxon>Micrococcales</taxon>
        <taxon>Intrasporangiaceae</taxon>
        <taxon>Janibacter</taxon>
    </lineage>
</organism>
<evidence type="ECO:0000313" key="10">
    <source>
        <dbReference type="EMBL" id="WXB77898.1"/>
    </source>
</evidence>
<gene>
    <name evidence="8 10" type="primary">lnt</name>
    <name evidence="10" type="ORF">V1351_07435</name>
</gene>
<dbReference type="Pfam" id="PF00795">
    <property type="entry name" value="CN_hydrolase"/>
    <property type="match status" value="1"/>
</dbReference>
<feature type="transmembrane region" description="Helical" evidence="8">
    <location>
        <begin position="204"/>
        <end position="220"/>
    </location>
</feature>
<feature type="transmembrane region" description="Helical" evidence="8">
    <location>
        <begin position="490"/>
        <end position="509"/>
    </location>
</feature>
<keyword evidence="11" id="KW-1185">Reference proteome</keyword>
<dbReference type="Gene3D" id="3.60.110.10">
    <property type="entry name" value="Carbon-nitrogen hydrolase"/>
    <property type="match status" value="1"/>
</dbReference>
<keyword evidence="6 8" id="KW-0472">Membrane</keyword>
<dbReference type="SUPFAM" id="SSF56317">
    <property type="entry name" value="Carbon-nitrogen hydrolase"/>
    <property type="match status" value="1"/>
</dbReference>
<dbReference type="InterPro" id="IPR045378">
    <property type="entry name" value="LNT_N"/>
</dbReference>
<dbReference type="EC" id="2.3.1.269" evidence="8"/>
<dbReference type="PANTHER" id="PTHR38686:SF1">
    <property type="entry name" value="APOLIPOPROTEIN N-ACYLTRANSFERASE"/>
    <property type="match status" value="1"/>
</dbReference>
<dbReference type="Proteomes" id="UP001382727">
    <property type="component" value="Chromosome"/>
</dbReference>
<evidence type="ECO:0000256" key="8">
    <source>
        <dbReference type="HAMAP-Rule" id="MF_01148"/>
    </source>
</evidence>
<name>A0ABZ2MLQ7_9MICO</name>
<protein>
    <recommendedName>
        <fullName evidence="8">Apolipoprotein N-acyltransferase</fullName>
        <shortName evidence="8">ALP N-acyltransferase</shortName>
        <ecNumber evidence="8">2.3.1.269</ecNumber>
    </recommendedName>
</protein>
<evidence type="ECO:0000256" key="5">
    <source>
        <dbReference type="ARBA" id="ARBA00022989"/>
    </source>
</evidence>
<dbReference type="PROSITE" id="PS50263">
    <property type="entry name" value="CN_HYDROLASE"/>
    <property type="match status" value="1"/>
</dbReference>
<evidence type="ECO:0000256" key="2">
    <source>
        <dbReference type="ARBA" id="ARBA00022475"/>
    </source>
</evidence>
<evidence type="ECO:0000256" key="3">
    <source>
        <dbReference type="ARBA" id="ARBA00022679"/>
    </source>
</evidence>
<dbReference type="Pfam" id="PF20154">
    <property type="entry name" value="LNT_N"/>
    <property type="match status" value="1"/>
</dbReference>
<feature type="transmembrane region" description="Helical" evidence="8">
    <location>
        <begin position="69"/>
        <end position="88"/>
    </location>
</feature>
<keyword evidence="2 8" id="KW-1003">Cell membrane</keyword>
<accession>A0ABZ2MLQ7</accession>
<dbReference type="RefSeq" id="WP_338752205.1">
    <property type="nucleotide sequence ID" value="NZ_CP144913.1"/>
</dbReference>
<evidence type="ECO:0000313" key="11">
    <source>
        <dbReference type="Proteomes" id="UP001382727"/>
    </source>
</evidence>
<feature type="transmembrane region" description="Helical" evidence="8">
    <location>
        <begin position="170"/>
        <end position="197"/>
    </location>
</feature>
<dbReference type="InterPro" id="IPR036526">
    <property type="entry name" value="C-N_Hydrolase_sf"/>
</dbReference>
<dbReference type="HAMAP" id="MF_01148">
    <property type="entry name" value="Lnt"/>
    <property type="match status" value="1"/>
</dbReference>
<dbReference type="EMBL" id="CP144913">
    <property type="protein sequence ID" value="WXB77898.1"/>
    <property type="molecule type" value="Genomic_DNA"/>
</dbReference>
<evidence type="ECO:0000256" key="1">
    <source>
        <dbReference type="ARBA" id="ARBA00004651"/>
    </source>
</evidence>
<dbReference type="PANTHER" id="PTHR38686">
    <property type="entry name" value="APOLIPOPROTEIN N-ACYLTRANSFERASE"/>
    <property type="match status" value="1"/>
</dbReference>
<feature type="transmembrane region" description="Helical" evidence="8">
    <location>
        <begin position="21"/>
        <end position="39"/>
    </location>
</feature>
<comment type="function">
    <text evidence="8">Catalyzes the phospholipid dependent N-acylation of the N-terminal cysteine of apolipoprotein, the last step in lipoprotein maturation.</text>
</comment>